<dbReference type="EMBL" id="CM023489">
    <property type="protein sequence ID" value="KAH6923194.1"/>
    <property type="molecule type" value="Genomic_DNA"/>
</dbReference>
<gene>
    <name evidence="1" type="ORF">HPB50_024663</name>
</gene>
<protein>
    <submittedName>
        <fullName evidence="1">Uncharacterized protein</fullName>
    </submittedName>
</protein>
<evidence type="ECO:0000313" key="1">
    <source>
        <dbReference type="EMBL" id="KAH6923194.1"/>
    </source>
</evidence>
<reference evidence="1" key="1">
    <citation type="submission" date="2020-05" db="EMBL/GenBank/DDBJ databases">
        <title>Large-scale comparative analyses of tick genomes elucidate their genetic diversity and vector capacities.</title>
        <authorList>
            <person name="Jia N."/>
            <person name="Wang J."/>
            <person name="Shi W."/>
            <person name="Du L."/>
            <person name="Sun Y."/>
            <person name="Zhan W."/>
            <person name="Jiang J."/>
            <person name="Wang Q."/>
            <person name="Zhang B."/>
            <person name="Ji P."/>
            <person name="Sakyi L.B."/>
            <person name="Cui X."/>
            <person name="Yuan T."/>
            <person name="Jiang B."/>
            <person name="Yang W."/>
            <person name="Lam T.T.-Y."/>
            <person name="Chang Q."/>
            <person name="Ding S."/>
            <person name="Wang X."/>
            <person name="Zhu J."/>
            <person name="Ruan X."/>
            <person name="Zhao L."/>
            <person name="Wei J."/>
            <person name="Que T."/>
            <person name="Du C."/>
            <person name="Cheng J."/>
            <person name="Dai P."/>
            <person name="Han X."/>
            <person name="Huang E."/>
            <person name="Gao Y."/>
            <person name="Liu J."/>
            <person name="Shao H."/>
            <person name="Ye R."/>
            <person name="Li L."/>
            <person name="Wei W."/>
            <person name="Wang X."/>
            <person name="Wang C."/>
            <person name="Yang T."/>
            <person name="Huo Q."/>
            <person name="Li W."/>
            <person name="Guo W."/>
            <person name="Chen H."/>
            <person name="Zhou L."/>
            <person name="Ni X."/>
            <person name="Tian J."/>
            <person name="Zhou Y."/>
            <person name="Sheng Y."/>
            <person name="Liu T."/>
            <person name="Pan Y."/>
            <person name="Xia L."/>
            <person name="Li J."/>
            <person name="Zhao F."/>
            <person name="Cao W."/>
        </authorList>
    </citation>
    <scope>NUCLEOTIDE SEQUENCE</scope>
    <source>
        <strain evidence="1">Hyas-2018</strain>
    </source>
</reference>
<accession>A0ACB7RP28</accession>
<keyword evidence="2" id="KW-1185">Reference proteome</keyword>
<organism evidence="1 2">
    <name type="scientific">Hyalomma asiaticum</name>
    <name type="common">Tick</name>
    <dbReference type="NCBI Taxonomy" id="266040"/>
    <lineage>
        <taxon>Eukaryota</taxon>
        <taxon>Metazoa</taxon>
        <taxon>Ecdysozoa</taxon>
        <taxon>Arthropoda</taxon>
        <taxon>Chelicerata</taxon>
        <taxon>Arachnida</taxon>
        <taxon>Acari</taxon>
        <taxon>Parasitiformes</taxon>
        <taxon>Ixodida</taxon>
        <taxon>Ixodoidea</taxon>
        <taxon>Ixodidae</taxon>
        <taxon>Hyalomminae</taxon>
        <taxon>Hyalomma</taxon>
    </lineage>
</organism>
<evidence type="ECO:0000313" key="2">
    <source>
        <dbReference type="Proteomes" id="UP000821845"/>
    </source>
</evidence>
<sequence>MRKCHRIDEKGERLSVLELKDAYFLPHNDTYRPVDNVLRGSVVQPMEPFSRFGDHGVTHYLFRKPWLPYGRDLFAIDIQRARDHGVRPYVDWVQLCQNISITSFADLTQVMPEETVRLYEQVYEDVGDIDLFSGALSETRLEGAELGATFACGVARQFRLLKYGDRFYYEHANQSGSFSDGESFRLLSKLKKSHAVAF</sequence>
<name>A0ACB7RP28_HYAAI</name>
<proteinExistence type="predicted"/>
<comment type="caution">
    <text evidence="1">The sequence shown here is derived from an EMBL/GenBank/DDBJ whole genome shotgun (WGS) entry which is preliminary data.</text>
</comment>
<dbReference type="Proteomes" id="UP000821845">
    <property type="component" value="Chromosome 9"/>
</dbReference>